<feature type="domain" description="Nudix hydrolase" evidence="4">
    <location>
        <begin position="82"/>
        <end position="205"/>
    </location>
</feature>
<dbReference type="PRINTS" id="PR00502">
    <property type="entry name" value="NUDIXFAMILY"/>
</dbReference>
<dbReference type="InterPro" id="IPR020084">
    <property type="entry name" value="NUDIX_hydrolase_CS"/>
</dbReference>
<dbReference type="InterPro" id="IPR015797">
    <property type="entry name" value="NUDIX_hydrolase-like_dom_sf"/>
</dbReference>
<comment type="similarity">
    <text evidence="3">Belongs to the Nudix hydrolase family.</text>
</comment>
<dbReference type="Pfam" id="PF00293">
    <property type="entry name" value="NUDIX"/>
    <property type="match status" value="1"/>
</dbReference>
<dbReference type="PANTHER" id="PTHR43046:SF14">
    <property type="entry name" value="MUTT_NUDIX FAMILY PROTEIN"/>
    <property type="match status" value="1"/>
</dbReference>
<evidence type="ECO:0000313" key="6">
    <source>
        <dbReference type="Proteomes" id="UP000032430"/>
    </source>
</evidence>
<evidence type="ECO:0000256" key="3">
    <source>
        <dbReference type="RuleBase" id="RU003476"/>
    </source>
</evidence>
<evidence type="ECO:0000259" key="4">
    <source>
        <dbReference type="PROSITE" id="PS51462"/>
    </source>
</evidence>
<evidence type="ECO:0000256" key="2">
    <source>
        <dbReference type="ARBA" id="ARBA00022801"/>
    </source>
</evidence>
<name>A0A098G1Z9_9GAMM</name>
<keyword evidence="6" id="KW-1185">Reference proteome</keyword>
<keyword evidence="2 3" id="KW-0378">Hydrolase</keyword>
<dbReference type="STRING" id="1212491.LFA_1064"/>
<dbReference type="GO" id="GO:0016787">
    <property type="term" value="F:hydrolase activity"/>
    <property type="evidence" value="ECO:0007669"/>
    <property type="project" value="UniProtKB-KW"/>
</dbReference>
<dbReference type="AlphaFoldDB" id="A0A098G1Z9"/>
<dbReference type="PROSITE" id="PS51462">
    <property type="entry name" value="NUDIX"/>
    <property type="match status" value="1"/>
</dbReference>
<dbReference type="SUPFAM" id="SSF55811">
    <property type="entry name" value="Nudix"/>
    <property type="match status" value="1"/>
</dbReference>
<dbReference type="Gene3D" id="3.90.79.10">
    <property type="entry name" value="Nucleoside Triphosphate Pyrophosphohydrolase"/>
    <property type="match status" value="1"/>
</dbReference>
<dbReference type="Proteomes" id="UP000032430">
    <property type="component" value="Chromosome I"/>
</dbReference>
<dbReference type="KEGG" id="lfa:LFA_1064"/>
<reference evidence="6" key="1">
    <citation type="submission" date="2014-09" db="EMBL/GenBank/DDBJ databases">
        <authorList>
            <person name="Gomez-Valero L."/>
        </authorList>
    </citation>
    <scope>NUCLEOTIDE SEQUENCE [LARGE SCALE GENOMIC DNA]</scope>
    <source>
        <strain evidence="6">ATCC700992</strain>
    </source>
</reference>
<proteinExistence type="inferred from homology"/>
<dbReference type="EMBL" id="LN614827">
    <property type="protein sequence ID" value="CEG56503.1"/>
    <property type="molecule type" value="Genomic_DNA"/>
</dbReference>
<accession>A0A098G1Z9</accession>
<comment type="cofactor">
    <cofactor evidence="1">
        <name>Mg(2+)</name>
        <dbReference type="ChEBI" id="CHEBI:18420"/>
    </cofactor>
</comment>
<dbReference type="OrthoDB" id="9791228at2"/>
<dbReference type="InterPro" id="IPR020476">
    <property type="entry name" value="Nudix_hydrolase"/>
</dbReference>
<evidence type="ECO:0000256" key="1">
    <source>
        <dbReference type="ARBA" id="ARBA00001946"/>
    </source>
</evidence>
<dbReference type="HOGENOM" id="CLU_037162_10_1_6"/>
<protein>
    <submittedName>
        <fullName evidence="5">ADP-ribose pyrophosphatase (Modular protein)</fullName>
    </submittedName>
</protein>
<dbReference type="PROSITE" id="PS00893">
    <property type="entry name" value="NUDIX_BOX"/>
    <property type="match status" value="1"/>
</dbReference>
<gene>
    <name evidence="5" type="ORF">LFA_1064</name>
</gene>
<organism evidence="5 6">
    <name type="scientific">Legionella fallonii LLAP-10</name>
    <dbReference type="NCBI Taxonomy" id="1212491"/>
    <lineage>
        <taxon>Bacteria</taxon>
        <taxon>Pseudomonadati</taxon>
        <taxon>Pseudomonadota</taxon>
        <taxon>Gammaproteobacteria</taxon>
        <taxon>Legionellales</taxon>
        <taxon>Legionellaceae</taxon>
        <taxon>Legionella</taxon>
    </lineage>
</organism>
<dbReference type="InterPro" id="IPR000086">
    <property type="entry name" value="NUDIX_hydrolase_dom"/>
</dbReference>
<dbReference type="PANTHER" id="PTHR43046">
    <property type="entry name" value="GDP-MANNOSE MANNOSYL HYDROLASE"/>
    <property type="match status" value="1"/>
</dbReference>
<sequence>MARKCLARWWLARRWLAWWWLAWRRTWWTPQIIEFLLKNAIKSILYCVFLFSNYSEYQQSLLELVVRLYHVFKNIVFSLLAKRTVGARALLIKDEHVLLVKHTYQPGWYTVGGGVDTGETPRQAIERELKEEVGVTLLAPPELFSVYYSRNEKRDDYVVFYIAHDCIQETVTSPEIAEQQWFPLNQLPSDISPATQRRIDEYLKRIPISERW</sequence>
<evidence type="ECO:0000313" key="5">
    <source>
        <dbReference type="EMBL" id="CEG56503.1"/>
    </source>
</evidence>